<evidence type="ECO:0000313" key="1">
    <source>
        <dbReference type="EMBL" id="AYV86311.1"/>
    </source>
</evidence>
<gene>
    <name evidence="1" type="ORF">Solumvirus4_9</name>
</gene>
<protein>
    <submittedName>
        <fullName evidence="1">Uncharacterized protein</fullName>
    </submittedName>
</protein>
<proteinExistence type="predicted"/>
<sequence length="48" mass="5596">MGQILLDNIYIYIYIYIKIHDYIIMILLHTISSNTITPKQTPPQSTSL</sequence>
<name>A0A3G5AJ24_9VIRU</name>
<accession>A0A3G5AJ24</accession>
<reference evidence="1" key="1">
    <citation type="submission" date="2018-10" db="EMBL/GenBank/DDBJ databases">
        <title>Hidden diversity of soil giant viruses.</title>
        <authorList>
            <person name="Schulz F."/>
            <person name="Alteio L."/>
            <person name="Goudeau D."/>
            <person name="Ryan E.M."/>
            <person name="Malmstrom R.R."/>
            <person name="Blanchard J."/>
            <person name="Woyke T."/>
        </authorList>
    </citation>
    <scope>NUCLEOTIDE SEQUENCE</scope>
    <source>
        <strain evidence="1">SMV1</strain>
    </source>
</reference>
<dbReference type="EMBL" id="MK072501">
    <property type="protein sequence ID" value="AYV86311.1"/>
    <property type="molecule type" value="Genomic_DNA"/>
</dbReference>
<organism evidence="1">
    <name type="scientific">Solumvirus sp</name>
    <dbReference type="NCBI Taxonomy" id="2487773"/>
    <lineage>
        <taxon>Viruses</taxon>
        <taxon>Pithoviruses</taxon>
    </lineage>
</organism>